<comment type="function">
    <text evidence="3 14 16">Endonuclease that specifically degrades the RNA of RNA-DNA hybrids.</text>
</comment>
<dbReference type="GO" id="GO:0004523">
    <property type="term" value="F:RNA-DNA hybrid ribonuclease activity"/>
    <property type="evidence" value="ECO:0007669"/>
    <property type="project" value="UniProtKB-UniRule"/>
</dbReference>
<dbReference type="EC" id="3.1.26.4" evidence="6 14"/>
<gene>
    <name evidence="14" type="primary">rnhB</name>
    <name evidence="18" type="ORF">SAMN05444126_102111</name>
</gene>
<evidence type="ECO:0000256" key="14">
    <source>
        <dbReference type="HAMAP-Rule" id="MF_00052"/>
    </source>
</evidence>
<dbReference type="InterPro" id="IPR012337">
    <property type="entry name" value="RNaseH-like_sf"/>
</dbReference>
<evidence type="ECO:0000256" key="1">
    <source>
        <dbReference type="ARBA" id="ARBA00000077"/>
    </source>
</evidence>
<evidence type="ECO:0000256" key="3">
    <source>
        <dbReference type="ARBA" id="ARBA00004065"/>
    </source>
</evidence>
<dbReference type="NCBIfam" id="NF000594">
    <property type="entry name" value="PRK00015.1-1"/>
    <property type="match status" value="1"/>
</dbReference>
<comment type="similarity">
    <text evidence="5 14 16">Belongs to the RNase HII family.</text>
</comment>
<keyword evidence="12 14" id="KW-0378">Hydrolase</keyword>
<dbReference type="RefSeq" id="WP_093071873.1">
    <property type="nucleotide sequence ID" value="NZ_FOGV01000002.1"/>
</dbReference>
<dbReference type="PROSITE" id="PS51975">
    <property type="entry name" value="RNASE_H_2"/>
    <property type="match status" value="1"/>
</dbReference>
<dbReference type="GO" id="GO:0030145">
    <property type="term" value="F:manganese ion binding"/>
    <property type="evidence" value="ECO:0007669"/>
    <property type="project" value="UniProtKB-UniRule"/>
</dbReference>
<comment type="cofactor">
    <cofactor evidence="14 15">
        <name>Mn(2+)</name>
        <dbReference type="ChEBI" id="CHEBI:29035"/>
    </cofactor>
    <cofactor evidence="14 15">
        <name>Mg(2+)</name>
        <dbReference type="ChEBI" id="CHEBI:18420"/>
    </cofactor>
    <text evidence="14 15">Manganese or magnesium. Binds 1 divalent metal ion per monomer in the absence of substrate. May bind a second metal ion after substrate binding.</text>
</comment>
<evidence type="ECO:0000256" key="2">
    <source>
        <dbReference type="ARBA" id="ARBA00001946"/>
    </source>
</evidence>
<keyword evidence="11 14" id="KW-0255">Endonuclease</keyword>
<evidence type="ECO:0000259" key="17">
    <source>
        <dbReference type="PROSITE" id="PS51975"/>
    </source>
</evidence>
<evidence type="ECO:0000256" key="7">
    <source>
        <dbReference type="ARBA" id="ARBA00019179"/>
    </source>
</evidence>
<dbReference type="Proteomes" id="UP000199318">
    <property type="component" value="Unassembled WGS sequence"/>
</dbReference>
<keyword evidence="9 14" id="KW-0540">Nuclease</keyword>
<keyword evidence="19" id="KW-1185">Reference proteome</keyword>
<comment type="caution">
    <text evidence="18">The sequence shown here is derived from an EMBL/GenBank/DDBJ whole genome shotgun (WGS) entry which is preliminary data.</text>
</comment>
<evidence type="ECO:0000256" key="13">
    <source>
        <dbReference type="ARBA" id="ARBA00023211"/>
    </source>
</evidence>
<feature type="binding site" evidence="14 15">
    <location>
        <position position="77"/>
    </location>
    <ligand>
        <name>a divalent metal cation</name>
        <dbReference type="ChEBI" id="CHEBI:60240"/>
    </ligand>
</feature>
<proteinExistence type="inferred from homology"/>
<evidence type="ECO:0000256" key="4">
    <source>
        <dbReference type="ARBA" id="ARBA00004496"/>
    </source>
</evidence>
<dbReference type="FunFam" id="3.30.420.10:FF:000006">
    <property type="entry name" value="Ribonuclease HII"/>
    <property type="match status" value="1"/>
</dbReference>
<comment type="subcellular location">
    <subcellularLocation>
        <location evidence="4 14">Cytoplasm</location>
    </subcellularLocation>
</comment>
<comment type="cofactor">
    <cofactor evidence="2">
        <name>Mg(2+)</name>
        <dbReference type="ChEBI" id="CHEBI:18420"/>
    </cofactor>
</comment>
<dbReference type="GO" id="GO:0032299">
    <property type="term" value="C:ribonuclease H2 complex"/>
    <property type="evidence" value="ECO:0007669"/>
    <property type="project" value="TreeGrafter"/>
</dbReference>
<dbReference type="SUPFAM" id="SSF53098">
    <property type="entry name" value="Ribonuclease H-like"/>
    <property type="match status" value="1"/>
</dbReference>
<keyword evidence="8 14" id="KW-0963">Cytoplasm</keyword>
<evidence type="ECO:0000313" key="19">
    <source>
        <dbReference type="Proteomes" id="UP000199318"/>
    </source>
</evidence>
<evidence type="ECO:0000256" key="10">
    <source>
        <dbReference type="ARBA" id="ARBA00022723"/>
    </source>
</evidence>
<dbReference type="AlphaFoldDB" id="A0A1H9Q1B5"/>
<organism evidence="18 19">
    <name type="scientific">Salisediminibacterium halotolerans</name>
    <dbReference type="NCBI Taxonomy" id="517425"/>
    <lineage>
        <taxon>Bacteria</taxon>
        <taxon>Bacillati</taxon>
        <taxon>Bacillota</taxon>
        <taxon>Bacilli</taxon>
        <taxon>Bacillales</taxon>
        <taxon>Bacillaceae</taxon>
        <taxon>Salisediminibacterium</taxon>
    </lineage>
</organism>
<evidence type="ECO:0000256" key="16">
    <source>
        <dbReference type="RuleBase" id="RU003515"/>
    </source>
</evidence>
<accession>A0A1H9Q1B5</accession>
<feature type="domain" description="RNase H type-2" evidence="17">
    <location>
        <begin position="70"/>
        <end position="256"/>
    </location>
</feature>
<evidence type="ECO:0000256" key="5">
    <source>
        <dbReference type="ARBA" id="ARBA00007383"/>
    </source>
</evidence>
<name>A0A1H9Q1B5_9BACI</name>
<evidence type="ECO:0000256" key="6">
    <source>
        <dbReference type="ARBA" id="ARBA00012180"/>
    </source>
</evidence>
<sequence length="256" mass="28387">MASIKEIELRLNDIQTETDPRFIELLSDERKGVQQAVAKWRKRQAEKANLRQAFAEMTRHELKARDDGAVIIGGVDEVGRGPLAGPVVASCVVFPEGEEFLGLTDSKKLSETKREFYYEDIFARATAVGIGEATAEEIDTHNIYEASKLAMVRAVLNTNAPLDFLLVDAMSLPLEMKQESLIKGDARSVSIAAASIVAKVTRDRYMKEIAKDYPGYGFDNHAGYGTAEHLQALKTFGVTDEHRRSFAPVRKHVTTT</sequence>
<dbReference type="InterPro" id="IPR022898">
    <property type="entry name" value="RNase_HII"/>
</dbReference>
<dbReference type="Pfam" id="PF01351">
    <property type="entry name" value="RNase_HII"/>
    <property type="match status" value="1"/>
</dbReference>
<feature type="binding site" evidence="14 15">
    <location>
        <position position="168"/>
    </location>
    <ligand>
        <name>a divalent metal cation</name>
        <dbReference type="ChEBI" id="CHEBI:60240"/>
    </ligand>
</feature>
<evidence type="ECO:0000313" key="18">
    <source>
        <dbReference type="EMBL" id="SER54247.1"/>
    </source>
</evidence>
<dbReference type="Gene3D" id="3.30.420.10">
    <property type="entry name" value="Ribonuclease H-like superfamily/Ribonuclease H"/>
    <property type="match status" value="1"/>
</dbReference>
<dbReference type="CDD" id="cd07182">
    <property type="entry name" value="RNase_HII_bacteria_HII_like"/>
    <property type="match status" value="1"/>
</dbReference>
<keyword evidence="13 14" id="KW-0464">Manganese</keyword>
<dbReference type="GO" id="GO:0043137">
    <property type="term" value="P:DNA replication, removal of RNA primer"/>
    <property type="evidence" value="ECO:0007669"/>
    <property type="project" value="TreeGrafter"/>
</dbReference>
<evidence type="ECO:0000256" key="12">
    <source>
        <dbReference type="ARBA" id="ARBA00022801"/>
    </source>
</evidence>
<protein>
    <recommendedName>
        <fullName evidence="7 14">Ribonuclease HII</fullName>
        <shortName evidence="14">RNase HII</shortName>
        <ecNumber evidence="6 14">3.1.26.4</ecNumber>
    </recommendedName>
</protein>
<evidence type="ECO:0000256" key="8">
    <source>
        <dbReference type="ARBA" id="ARBA00022490"/>
    </source>
</evidence>
<dbReference type="NCBIfam" id="NF000595">
    <property type="entry name" value="PRK00015.1-3"/>
    <property type="match status" value="1"/>
</dbReference>
<dbReference type="PANTHER" id="PTHR10954:SF18">
    <property type="entry name" value="RIBONUCLEASE HII"/>
    <property type="match status" value="1"/>
</dbReference>
<evidence type="ECO:0000256" key="15">
    <source>
        <dbReference type="PROSITE-ProRule" id="PRU01319"/>
    </source>
</evidence>
<feature type="binding site" evidence="14 15">
    <location>
        <position position="76"/>
    </location>
    <ligand>
        <name>a divalent metal cation</name>
        <dbReference type="ChEBI" id="CHEBI:60240"/>
    </ligand>
</feature>
<reference evidence="19" key="1">
    <citation type="submission" date="2016-10" db="EMBL/GenBank/DDBJ databases">
        <authorList>
            <person name="de Groot N.N."/>
        </authorList>
    </citation>
    <scope>NUCLEOTIDE SEQUENCE [LARGE SCALE GENOMIC DNA]</scope>
    <source>
        <strain evidence="19">10nlg</strain>
    </source>
</reference>
<dbReference type="InterPro" id="IPR001352">
    <property type="entry name" value="RNase_HII/HIII"/>
</dbReference>
<keyword evidence="10 14" id="KW-0479">Metal-binding</keyword>
<dbReference type="PANTHER" id="PTHR10954">
    <property type="entry name" value="RIBONUCLEASE H2 SUBUNIT A"/>
    <property type="match status" value="1"/>
</dbReference>
<comment type="catalytic activity">
    <reaction evidence="1 14 15 16">
        <text>Endonucleolytic cleavage to 5'-phosphomonoester.</text>
        <dbReference type="EC" id="3.1.26.4"/>
    </reaction>
</comment>
<dbReference type="GO" id="GO:0005737">
    <property type="term" value="C:cytoplasm"/>
    <property type="evidence" value="ECO:0007669"/>
    <property type="project" value="UniProtKB-SubCell"/>
</dbReference>
<dbReference type="InterPro" id="IPR036397">
    <property type="entry name" value="RNaseH_sf"/>
</dbReference>
<dbReference type="InterPro" id="IPR024567">
    <property type="entry name" value="RNase_HII/HIII_dom"/>
</dbReference>
<dbReference type="EMBL" id="FOGV01000002">
    <property type="protein sequence ID" value="SER54247.1"/>
    <property type="molecule type" value="Genomic_DNA"/>
</dbReference>
<dbReference type="GO" id="GO:0003723">
    <property type="term" value="F:RNA binding"/>
    <property type="evidence" value="ECO:0007669"/>
    <property type="project" value="UniProtKB-UniRule"/>
</dbReference>
<dbReference type="OrthoDB" id="9803420at2"/>
<dbReference type="STRING" id="1464123.SAMN05444126_102111"/>
<evidence type="ECO:0000256" key="11">
    <source>
        <dbReference type="ARBA" id="ARBA00022759"/>
    </source>
</evidence>
<dbReference type="GO" id="GO:0006298">
    <property type="term" value="P:mismatch repair"/>
    <property type="evidence" value="ECO:0007669"/>
    <property type="project" value="TreeGrafter"/>
</dbReference>
<dbReference type="HAMAP" id="MF_00052_B">
    <property type="entry name" value="RNase_HII_B"/>
    <property type="match status" value="1"/>
</dbReference>
<evidence type="ECO:0000256" key="9">
    <source>
        <dbReference type="ARBA" id="ARBA00022722"/>
    </source>
</evidence>